<comment type="caution">
    <text evidence="2">The sequence shown here is derived from an EMBL/GenBank/DDBJ whole genome shotgun (WGS) entry which is preliminary data.</text>
</comment>
<gene>
    <name evidence="2" type="ORF">E2C01_002618</name>
</gene>
<evidence type="ECO:0000313" key="2">
    <source>
        <dbReference type="EMBL" id="MPC09994.1"/>
    </source>
</evidence>
<protein>
    <submittedName>
        <fullName evidence="2">Uncharacterized protein</fullName>
    </submittedName>
</protein>
<feature type="compositionally biased region" description="Polar residues" evidence="1">
    <location>
        <begin position="52"/>
        <end position="76"/>
    </location>
</feature>
<sequence length="76" mass="8673">MSHAKVQVNLVLLEKAYKNTDILRWVQGELHEVQSQSCNAQNIIKPHREQSNHSTSQQNTKVTIHTKSTHQSVAEN</sequence>
<dbReference type="AlphaFoldDB" id="A0A5B7CMM8"/>
<proteinExistence type="predicted"/>
<evidence type="ECO:0000256" key="1">
    <source>
        <dbReference type="SAM" id="MobiDB-lite"/>
    </source>
</evidence>
<accession>A0A5B7CMM8</accession>
<evidence type="ECO:0000313" key="3">
    <source>
        <dbReference type="Proteomes" id="UP000324222"/>
    </source>
</evidence>
<organism evidence="2 3">
    <name type="scientific">Portunus trituberculatus</name>
    <name type="common">Swimming crab</name>
    <name type="synonym">Neptunus trituberculatus</name>
    <dbReference type="NCBI Taxonomy" id="210409"/>
    <lineage>
        <taxon>Eukaryota</taxon>
        <taxon>Metazoa</taxon>
        <taxon>Ecdysozoa</taxon>
        <taxon>Arthropoda</taxon>
        <taxon>Crustacea</taxon>
        <taxon>Multicrustacea</taxon>
        <taxon>Malacostraca</taxon>
        <taxon>Eumalacostraca</taxon>
        <taxon>Eucarida</taxon>
        <taxon>Decapoda</taxon>
        <taxon>Pleocyemata</taxon>
        <taxon>Brachyura</taxon>
        <taxon>Eubrachyura</taxon>
        <taxon>Portunoidea</taxon>
        <taxon>Portunidae</taxon>
        <taxon>Portuninae</taxon>
        <taxon>Portunus</taxon>
    </lineage>
</organism>
<dbReference type="EMBL" id="VSRR010000096">
    <property type="protein sequence ID" value="MPC09994.1"/>
    <property type="molecule type" value="Genomic_DNA"/>
</dbReference>
<feature type="region of interest" description="Disordered" evidence="1">
    <location>
        <begin position="47"/>
        <end position="76"/>
    </location>
</feature>
<keyword evidence="3" id="KW-1185">Reference proteome</keyword>
<name>A0A5B7CMM8_PORTR</name>
<reference evidence="2 3" key="1">
    <citation type="submission" date="2019-05" db="EMBL/GenBank/DDBJ databases">
        <title>Another draft genome of Portunus trituberculatus and its Hox gene families provides insights of decapod evolution.</title>
        <authorList>
            <person name="Jeong J.-H."/>
            <person name="Song I."/>
            <person name="Kim S."/>
            <person name="Choi T."/>
            <person name="Kim D."/>
            <person name="Ryu S."/>
            <person name="Kim W."/>
        </authorList>
    </citation>
    <scope>NUCLEOTIDE SEQUENCE [LARGE SCALE GENOMIC DNA]</scope>
    <source>
        <tissue evidence="2">Muscle</tissue>
    </source>
</reference>
<dbReference type="Proteomes" id="UP000324222">
    <property type="component" value="Unassembled WGS sequence"/>
</dbReference>